<dbReference type="GO" id="GO:0003700">
    <property type="term" value="F:DNA-binding transcription factor activity"/>
    <property type="evidence" value="ECO:0007669"/>
    <property type="project" value="InterPro"/>
</dbReference>
<keyword evidence="6" id="KW-1185">Reference proteome</keyword>
<dbReference type="OrthoDB" id="3252280at2"/>
<dbReference type="PANTHER" id="PTHR30146:SF109">
    <property type="entry name" value="HTH-TYPE TRANSCRIPTIONAL REGULATOR GALS"/>
    <property type="match status" value="1"/>
</dbReference>
<dbReference type="InterPro" id="IPR046335">
    <property type="entry name" value="LacI/GalR-like_sensor"/>
</dbReference>
<dbReference type="STRING" id="84724.SAMN04488564_10988"/>
<dbReference type="CDD" id="cd07377">
    <property type="entry name" value="WHTH_GntR"/>
    <property type="match status" value="1"/>
</dbReference>
<dbReference type="InterPro" id="IPR036388">
    <property type="entry name" value="WH-like_DNA-bd_sf"/>
</dbReference>
<dbReference type="PROSITE" id="PS50949">
    <property type="entry name" value="HTH_GNTR"/>
    <property type="match status" value="1"/>
</dbReference>
<accession>A0A1I6F7E8</accession>
<evidence type="ECO:0000256" key="3">
    <source>
        <dbReference type="ARBA" id="ARBA00023163"/>
    </source>
</evidence>
<feature type="domain" description="HTH gntR-type" evidence="4">
    <location>
        <begin position="16"/>
        <end position="84"/>
    </location>
</feature>
<dbReference type="InterPro" id="IPR028082">
    <property type="entry name" value="Peripla_BP_I"/>
</dbReference>
<dbReference type="PANTHER" id="PTHR30146">
    <property type="entry name" value="LACI-RELATED TRANSCRIPTIONAL REPRESSOR"/>
    <property type="match status" value="1"/>
</dbReference>
<dbReference type="AlphaFoldDB" id="A0A1I6F7E8"/>
<dbReference type="RefSeq" id="WP_093601638.1">
    <property type="nucleotide sequence ID" value="NZ_FOYL01000009.1"/>
</dbReference>
<dbReference type="Pfam" id="PF00392">
    <property type="entry name" value="GntR"/>
    <property type="match status" value="1"/>
</dbReference>
<evidence type="ECO:0000313" key="5">
    <source>
        <dbReference type="EMBL" id="SFR25810.1"/>
    </source>
</evidence>
<sequence length="378" mass="40641">MTSAESEDSFLHSSAGPKWQWAADRLRKDIADGVYGPGDQLPVERELATTLSVSINTIRRAVGQLVHEQIVLRRQGAGTFVRSETAPIGSGRPLVGVLVPSTTYYYPRVIDGLQRVLRGAGVGVVLVCSKYDLDVERDELRTMLETGVQGLLLVPSLHLMTDPQSYVDSLRDLPVPYVLAERRPPSPEPDDPTTFVGTDHAGGVCKAVRHLKSLGHEKIGFLGRVSTGTSEQVANGFDEAVELLDVDAAATVRRLLWQAQDISAYARRCAESGVTAVFCHGDRDAAALIVAARRLGLSVPRDLAVVAYDDEVAEVGDIPLTAVSPPKTEVGALAAQLLLHRIDGGRNVPSQQVLIQPRLVVRASCGSAELKLHEKAGT</sequence>
<proteinExistence type="predicted"/>
<gene>
    <name evidence="5" type="ORF">SAMN04488564_10988</name>
</gene>
<dbReference type="SUPFAM" id="SSF46785">
    <property type="entry name" value="Winged helix' DNA-binding domain"/>
    <property type="match status" value="1"/>
</dbReference>
<keyword evidence="2 5" id="KW-0238">DNA-binding</keyword>
<dbReference type="Gene3D" id="1.10.10.10">
    <property type="entry name" value="Winged helix-like DNA-binding domain superfamily/Winged helix DNA-binding domain"/>
    <property type="match status" value="1"/>
</dbReference>
<evidence type="ECO:0000259" key="4">
    <source>
        <dbReference type="PROSITE" id="PS50949"/>
    </source>
</evidence>
<dbReference type="SMART" id="SM00345">
    <property type="entry name" value="HTH_GNTR"/>
    <property type="match status" value="1"/>
</dbReference>
<evidence type="ECO:0000256" key="2">
    <source>
        <dbReference type="ARBA" id="ARBA00023125"/>
    </source>
</evidence>
<dbReference type="CDD" id="cd06267">
    <property type="entry name" value="PBP1_LacI_sugar_binding-like"/>
    <property type="match status" value="1"/>
</dbReference>
<dbReference type="SUPFAM" id="SSF53822">
    <property type="entry name" value="Periplasmic binding protein-like I"/>
    <property type="match status" value="1"/>
</dbReference>
<organism evidence="5 6">
    <name type="scientific">Lentzea waywayandensis</name>
    <dbReference type="NCBI Taxonomy" id="84724"/>
    <lineage>
        <taxon>Bacteria</taxon>
        <taxon>Bacillati</taxon>
        <taxon>Actinomycetota</taxon>
        <taxon>Actinomycetes</taxon>
        <taxon>Pseudonocardiales</taxon>
        <taxon>Pseudonocardiaceae</taxon>
        <taxon>Lentzea</taxon>
    </lineage>
</organism>
<dbReference type="Gene3D" id="3.40.50.2300">
    <property type="match status" value="2"/>
</dbReference>
<protein>
    <submittedName>
        <fullName evidence="5">DNA-binding transcriptional regulator, LacI/PurR family</fullName>
    </submittedName>
</protein>
<name>A0A1I6F7E8_9PSEU</name>
<dbReference type="Pfam" id="PF13377">
    <property type="entry name" value="Peripla_BP_3"/>
    <property type="match status" value="1"/>
</dbReference>
<evidence type="ECO:0000256" key="1">
    <source>
        <dbReference type="ARBA" id="ARBA00023015"/>
    </source>
</evidence>
<dbReference type="InterPro" id="IPR000524">
    <property type="entry name" value="Tscrpt_reg_HTH_GntR"/>
</dbReference>
<keyword evidence="1" id="KW-0805">Transcription regulation</keyword>
<dbReference type="InterPro" id="IPR036390">
    <property type="entry name" value="WH_DNA-bd_sf"/>
</dbReference>
<dbReference type="EMBL" id="FOYL01000009">
    <property type="protein sequence ID" value="SFR25810.1"/>
    <property type="molecule type" value="Genomic_DNA"/>
</dbReference>
<reference evidence="6" key="1">
    <citation type="submission" date="2016-10" db="EMBL/GenBank/DDBJ databases">
        <authorList>
            <person name="Varghese N."/>
            <person name="Submissions S."/>
        </authorList>
    </citation>
    <scope>NUCLEOTIDE SEQUENCE [LARGE SCALE GENOMIC DNA]</scope>
    <source>
        <strain evidence="6">DSM 44232</strain>
    </source>
</reference>
<keyword evidence="3" id="KW-0804">Transcription</keyword>
<evidence type="ECO:0000313" key="6">
    <source>
        <dbReference type="Proteomes" id="UP000198583"/>
    </source>
</evidence>
<dbReference type="GO" id="GO:0000976">
    <property type="term" value="F:transcription cis-regulatory region binding"/>
    <property type="evidence" value="ECO:0007669"/>
    <property type="project" value="TreeGrafter"/>
</dbReference>
<dbReference type="Proteomes" id="UP000198583">
    <property type="component" value="Unassembled WGS sequence"/>
</dbReference>